<dbReference type="STRING" id="716816.BST96_17800"/>
<feature type="short sequence motif" description="DGA/G" evidence="4">
    <location>
        <begin position="199"/>
        <end position="201"/>
    </location>
</feature>
<dbReference type="SUPFAM" id="SSF52151">
    <property type="entry name" value="FabD/lysophospholipase-like"/>
    <property type="match status" value="1"/>
</dbReference>
<dbReference type="Pfam" id="PF01734">
    <property type="entry name" value="Patatin"/>
    <property type="match status" value="1"/>
</dbReference>
<dbReference type="OrthoDB" id="9798773at2"/>
<keyword evidence="3 4" id="KW-0443">Lipid metabolism</keyword>
<evidence type="ECO:0000313" key="7">
    <source>
        <dbReference type="EMBL" id="ARN76482.1"/>
    </source>
</evidence>
<evidence type="ECO:0000313" key="8">
    <source>
        <dbReference type="Proteomes" id="UP000193450"/>
    </source>
</evidence>
<evidence type="ECO:0000259" key="6">
    <source>
        <dbReference type="PROSITE" id="PS51635"/>
    </source>
</evidence>
<dbReference type="Gene3D" id="3.40.1090.10">
    <property type="entry name" value="Cytosolic phospholipase A2 catalytic domain"/>
    <property type="match status" value="1"/>
</dbReference>
<dbReference type="Proteomes" id="UP000193450">
    <property type="component" value="Chromosome"/>
</dbReference>
<gene>
    <name evidence="7" type="ORF">BST96_17800</name>
</gene>
<keyword evidence="2 4" id="KW-0442">Lipid degradation</keyword>
<evidence type="ECO:0000256" key="3">
    <source>
        <dbReference type="ARBA" id="ARBA00023098"/>
    </source>
</evidence>
<feature type="short sequence motif" description="GXSXG" evidence="4">
    <location>
        <begin position="35"/>
        <end position="39"/>
    </location>
</feature>
<evidence type="ECO:0000256" key="5">
    <source>
        <dbReference type="SAM" id="Coils"/>
    </source>
</evidence>
<organism evidence="7 8">
    <name type="scientific">Oceanicoccus sagamiensis</name>
    <dbReference type="NCBI Taxonomy" id="716816"/>
    <lineage>
        <taxon>Bacteria</taxon>
        <taxon>Pseudomonadati</taxon>
        <taxon>Pseudomonadota</taxon>
        <taxon>Gammaproteobacteria</taxon>
        <taxon>Cellvibrionales</taxon>
        <taxon>Spongiibacteraceae</taxon>
        <taxon>Oceanicoccus</taxon>
    </lineage>
</organism>
<sequence>MPGGGARAAYQVGVLKALAEITKAEYDYPFPVLCGTSAGALNAVAIASKEQSFEQSCAWLEELWLNLGTDHVYRSDWSGIFRNAWRLIASLFNSGIAVGRPVALLDNAPLKQFLREKIDFSGIGRNLKAGKLSAVCVTAMNYTERVSVSFYQGGPENAEWQRWRRQGIPTPLQLRHLLASTAIPTIFPPQRIGRNYYGDGALRQLAPISPALHLGADKVMIISTTGHKRNYDQPYSRIHSPAFGQVIGHLLNSAFVDSLETDIELLEQMNQLLKISNSELKNQEGRTLRPVDIHVVSPSEDIDALADEHFKELPTSIKTFLRVSGGGSSSGGVNIASYLLFTPKFCQHLINLGYKDGKDQAEEILAFLAKD</sequence>
<dbReference type="AlphaFoldDB" id="A0A1X9NJF1"/>
<feature type="active site" description="Nucleophile" evidence="4">
    <location>
        <position position="37"/>
    </location>
</feature>
<keyword evidence="1 4" id="KW-0378">Hydrolase</keyword>
<keyword evidence="8" id="KW-1185">Reference proteome</keyword>
<keyword evidence="5" id="KW-0175">Coiled coil</keyword>
<dbReference type="PANTHER" id="PTHR14226:SF57">
    <property type="entry name" value="BLR7027 PROTEIN"/>
    <property type="match status" value="1"/>
</dbReference>
<dbReference type="InterPro" id="IPR016035">
    <property type="entry name" value="Acyl_Trfase/lysoPLipase"/>
</dbReference>
<protein>
    <recommendedName>
        <fullName evidence="6">PNPLA domain-containing protein</fullName>
    </recommendedName>
</protein>
<evidence type="ECO:0000256" key="2">
    <source>
        <dbReference type="ARBA" id="ARBA00022963"/>
    </source>
</evidence>
<comment type="caution">
    <text evidence="4">Lacks conserved residue(s) required for the propagation of feature annotation.</text>
</comment>
<dbReference type="InterPro" id="IPR002641">
    <property type="entry name" value="PNPLA_dom"/>
</dbReference>
<dbReference type="KEGG" id="osg:BST96_17800"/>
<evidence type="ECO:0000256" key="4">
    <source>
        <dbReference type="PROSITE-ProRule" id="PRU01161"/>
    </source>
</evidence>
<evidence type="ECO:0000256" key="1">
    <source>
        <dbReference type="ARBA" id="ARBA00022801"/>
    </source>
</evidence>
<dbReference type="InterPro" id="IPR050301">
    <property type="entry name" value="NTE"/>
</dbReference>
<feature type="domain" description="PNPLA" evidence="6">
    <location>
        <begin position="1"/>
        <end position="212"/>
    </location>
</feature>
<dbReference type="PANTHER" id="PTHR14226">
    <property type="entry name" value="NEUROPATHY TARGET ESTERASE/SWISS CHEESE D.MELANOGASTER"/>
    <property type="match status" value="1"/>
</dbReference>
<proteinExistence type="predicted"/>
<name>A0A1X9NJF1_9GAMM</name>
<dbReference type="EMBL" id="CP019343">
    <property type="protein sequence ID" value="ARN76482.1"/>
    <property type="molecule type" value="Genomic_DNA"/>
</dbReference>
<dbReference type="PROSITE" id="PS51635">
    <property type="entry name" value="PNPLA"/>
    <property type="match status" value="1"/>
</dbReference>
<accession>A0A1X9NJF1</accession>
<feature type="active site" description="Proton acceptor" evidence="4">
    <location>
        <position position="199"/>
    </location>
</feature>
<dbReference type="GO" id="GO:0016787">
    <property type="term" value="F:hydrolase activity"/>
    <property type="evidence" value="ECO:0007669"/>
    <property type="project" value="UniProtKB-UniRule"/>
</dbReference>
<reference evidence="7 8" key="1">
    <citation type="submission" date="2016-11" db="EMBL/GenBank/DDBJ databases">
        <title>Trade-off between light-utilization and light-protection in marine flavobacteria.</title>
        <authorList>
            <person name="Kumagai Y."/>
        </authorList>
    </citation>
    <scope>NUCLEOTIDE SEQUENCE [LARGE SCALE GENOMIC DNA]</scope>
    <source>
        <strain evidence="7 8">NBRC 107125</strain>
    </source>
</reference>
<dbReference type="GO" id="GO:0016042">
    <property type="term" value="P:lipid catabolic process"/>
    <property type="evidence" value="ECO:0007669"/>
    <property type="project" value="UniProtKB-UniRule"/>
</dbReference>
<feature type="coiled-coil region" evidence="5">
    <location>
        <begin position="256"/>
        <end position="286"/>
    </location>
</feature>